<dbReference type="GO" id="GO:0102009">
    <property type="term" value="F:proline dipeptidase activity"/>
    <property type="evidence" value="ECO:0007669"/>
    <property type="project" value="UniProtKB-EC"/>
</dbReference>
<feature type="binding site" evidence="7">
    <location>
        <position position="254"/>
    </location>
    <ligand>
        <name>Mn(2+)</name>
        <dbReference type="ChEBI" id="CHEBI:29035"/>
        <label>1</label>
    </ligand>
</feature>
<dbReference type="InterPro" id="IPR000994">
    <property type="entry name" value="Pept_M24"/>
</dbReference>
<evidence type="ECO:0000313" key="10">
    <source>
        <dbReference type="EMBL" id="MFK2916802.1"/>
    </source>
</evidence>
<comment type="catalytic activity">
    <reaction evidence="7">
        <text>Xaa-L-Pro dipeptide + H2O = an L-alpha-amino acid + L-proline</text>
        <dbReference type="Rhea" id="RHEA:76407"/>
        <dbReference type="ChEBI" id="CHEBI:15377"/>
        <dbReference type="ChEBI" id="CHEBI:59869"/>
        <dbReference type="ChEBI" id="CHEBI:60039"/>
        <dbReference type="ChEBI" id="CHEBI:195196"/>
        <dbReference type="EC" id="3.4.13.9"/>
    </reaction>
</comment>
<dbReference type="Gene3D" id="3.40.350.10">
    <property type="entry name" value="Creatinase/prolidase N-terminal domain"/>
    <property type="match status" value="1"/>
</dbReference>
<feature type="binding site" evidence="7">
    <location>
        <position position="419"/>
    </location>
    <ligand>
        <name>Mn(2+)</name>
        <dbReference type="ChEBI" id="CHEBI:29035"/>
        <label>2</label>
    </ligand>
</feature>
<name>A0ABW8K573_9GAMM</name>
<dbReference type="PROSITE" id="PS00491">
    <property type="entry name" value="PROLINE_PEPTIDASE"/>
    <property type="match status" value="1"/>
</dbReference>
<dbReference type="Pfam" id="PF21216">
    <property type="entry name" value="PepQ_N"/>
    <property type="match status" value="1"/>
</dbReference>
<evidence type="ECO:0000256" key="4">
    <source>
        <dbReference type="ARBA" id="ARBA00022997"/>
    </source>
</evidence>
<keyword evidence="4 7" id="KW-0224">Dipeptidase</keyword>
<feature type="binding site" evidence="7">
    <location>
        <position position="419"/>
    </location>
    <ligand>
        <name>Mn(2+)</name>
        <dbReference type="ChEBI" id="CHEBI:29035"/>
        <label>1</label>
    </ligand>
</feature>
<dbReference type="Pfam" id="PF00557">
    <property type="entry name" value="Peptidase_M24"/>
    <property type="match status" value="1"/>
</dbReference>
<keyword evidence="2 7" id="KW-0479">Metal-binding</keyword>
<keyword evidence="6 7" id="KW-0464">Manganese</keyword>
<dbReference type="PANTHER" id="PTHR43226:SF8">
    <property type="entry name" value="XAA-PRO DIPEPTIDASE"/>
    <property type="match status" value="1"/>
</dbReference>
<evidence type="ECO:0000259" key="8">
    <source>
        <dbReference type="Pfam" id="PF00557"/>
    </source>
</evidence>
<dbReference type="SUPFAM" id="SSF55920">
    <property type="entry name" value="Creatinase/aminopeptidase"/>
    <property type="match status" value="1"/>
</dbReference>
<evidence type="ECO:0000313" key="11">
    <source>
        <dbReference type="Proteomes" id="UP001620408"/>
    </source>
</evidence>
<evidence type="ECO:0000256" key="5">
    <source>
        <dbReference type="ARBA" id="ARBA00023049"/>
    </source>
</evidence>
<feature type="binding site" evidence="7">
    <location>
        <position position="380"/>
    </location>
    <ligand>
        <name>Mn(2+)</name>
        <dbReference type="ChEBI" id="CHEBI:29035"/>
        <label>1</label>
    </ligand>
</feature>
<feature type="binding site" evidence="7">
    <location>
        <position position="335"/>
    </location>
    <ligand>
        <name>Mn(2+)</name>
        <dbReference type="ChEBI" id="CHEBI:29035"/>
        <label>1</label>
    </ligand>
</feature>
<dbReference type="InterPro" id="IPR022846">
    <property type="entry name" value="X_Pro_dipept"/>
</dbReference>
<protein>
    <recommendedName>
        <fullName evidence="7">Xaa-Pro dipeptidase</fullName>
        <shortName evidence="7">X-Pro dipeptidase</shortName>
        <ecNumber evidence="7">3.4.13.9</ecNumber>
    </recommendedName>
    <alternativeName>
        <fullName evidence="7">Imidodipeptidase</fullName>
    </alternativeName>
    <alternativeName>
        <fullName evidence="7">Proline dipeptidase</fullName>
        <shortName evidence="7">Prolidase</shortName>
    </alternativeName>
</protein>
<feature type="binding site" evidence="7">
    <location>
        <position position="243"/>
    </location>
    <ligand>
        <name>Mn(2+)</name>
        <dbReference type="ChEBI" id="CHEBI:29035"/>
        <label>2</label>
    </ligand>
</feature>
<dbReference type="EMBL" id="JADIKD010000008">
    <property type="protein sequence ID" value="MFK2916802.1"/>
    <property type="molecule type" value="Genomic_DNA"/>
</dbReference>
<comment type="similarity">
    <text evidence="7">Belongs to the peptidase M24B family. Bacterial-type prolidase subfamily.</text>
</comment>
<keyword evidence="1 7" id="KW-0645">Protease</keyword>
<comment type="function">
    <text evidence="7">Splits dipeptides with a prolyl residue in the C-terminal position.</text>
</comment>
<dbReference type="PANTHER" id="PTHR43226">
    <property type="entry name" value="XAA-PRO AMINOPEPTIDASE 3"/>
    <property type="match status" value="1"/>
</dbReference>
<evidence type="ECO:0000256" key="2">
    <source>
        <dbReference type="ARBA" id="ARBA00022723"/>
    </source>
</evidence>
<keyword evidence="3 7" id="KW-0378">Hydrolase</keyword>
<dbReference type="EC" id="3.4.13.9" evidence="7"/>
<evidence type="ECO:0000256" key="3">
    <source>
        <dbReference type="ARBA" id="ARBA00022801"/>
    </source>
</evidence>
<reference evidence="10 11" key="1">
    <citation type="submission" date="2020-10" db="EMBL/GenBank/DDBJ databases">
        <title>Phylogeny of dyella-like bacteria.</title>
        <authorList>
            <person name="Fu J."/>
        </authorList>
    </citation>
    <scope>NUCLEOTIDE SEQUENCE [LARGE SCALE GENOMIC DNA]</scope>
    <source>
        <strain evidence="10 11">BB4</strain>
    </source>
</reference>
<feature type="binding site" evidence="7">
    <location>
        <position position="254"/>
    </location>
    <ligand>
        <name>Mn(2+)</name>
        <dbReference type="ChEBI" id="CHEBI:29035"/>
        <label>2</label>
    </ligand>
</feature>
<dbReference type="InterPro" id="IPR052433">
    <property type="entry name" value="X-Pro_dipept-like"/>
</dbReference>
<keyword evidence="11" id="KW-1185">Reference proteome</keyword>
<evidence type="ECO:0000256" key="7">
    <source>
        <dbReference type="HAMAP-Rule" id="MF_01279"/>
    </source>
</evidence>
<evidence type="ECO:0000259" key="9">
    <source>
        <dbReference type="Pfam" id="PF21216"/>
    </source>
</evidence>
<feature type="domain" description="Peptidase M24" evidence="8">
    <location>
        <begin position="165"/>
        <end position="425"/>
    </location>
</feature>
<dbReference type="HAMAP" id="MF_01279">
    <property type="entry name" value="X_Pro_dipeptid"/>
    <property type="match status" value="1"/>
</dbReference>
<dbReference type="InterPro" id="IPR036005">
    <property type="entry name" value="Creatinase/aminopeptidase-like"/>
</dbReference>
<keyword evidence="5 7" id="KW-0482">Metalloprotease</keyword>
<dbReference type="InterPro" id="IPR048819">
    <property type="entry name" value="PepQ_N"/>
</dbReference>
<dbReference type="NCBIfam" id="NF010133">
    <property type="entry name" value="PRK13607.1"/>
    <property type="match status" value="1"/>
</dbReference>
<dbReference type="Proteomes" id="UP001620408">
    <property type="component" value="Unassembled WGS sequence"/>
</dbReference>
<dbReference type="RefSeq" id="WP_379987161.1">
    <property type="nucleotide sequence ID" value="NZ_JADIKD010000008.1"/>
</dbReference>
<comment type="caution">
    <text evidence="10">The sequence shown here is derived from an EMBL/GenBank/DDBJ whole genome shotgun (WGS) entry which is preliminary data.</text>
</comment>
<dbReference type="Gene3D" id="3.90.230.10">
    <property type="entry name" value="Creatinase/methionine aminopeptidase superfamily"/>
    <property type="match status" value="1"/>
</dbReference>
<dbReference type="InterPro" id="IPR001131">
    <property type="entry name" value="Peptidase_M24B_aminopep-P_CS"/>
</dbReference>
<gene>
    <name evidence="7 10" type="primary">pepQ</name>
    <name evidence="10" type="ORF">ISS97_05970</name>
</gene>
<evidence type="ECO:0000256" key="6">
    <source>
        <dbReference type="ARBA" id="ARBA00023211"/>
    </source>
</evidence>
<sequence length="440" mass="48720">MTDRLAPLYPQHLATLRERADRALVLGGYDHLVIAAGTPLRKFLDDQDYPFVASPHFKHWLPLTDAPGSWIVHTPGQKTKLVFLQPRDYWHVVPEAPRGYWVEHFDIVIVRSAVEAVAQLPGATTRRAVIAPECPSVPGVEANNPQPVVDYLHWHRSYKTPYELELMRAASRTGARAHRAAEHAFRNGESELGIHQAYLAAAGAIDAELPYASIVGLNEHGAVLHYTHFDRTAPDYSRSFLIDAGASAAGYASDITRTYAGKGEDEFQALINSVEAAQLSFVAKVRAGQSYPELHIHAHHVLADVLREHGLIRMSAESAVESGVTAAFFPHGLGHPIGLQVHDVAGFQRNEHGGNIPRPDGHPYLRMTRVLEPGMVVTIEPGLYFIDMLLDELRDKPFAADIDWTKVQTFRPYGGIRIEDDLVCTTDAPENLTRDAFAQL</sequence>
<dbReference type="InterPro" id="IPR029149">
    <property type="entry name" value="Creatin/AminoP/Spt16_N"/>
</dbReference>
<proteinExistence type="inferred from homology"/>
<accession>A0ABW8K573</accession>
<organism evidence="10 11">
    <name type="scientific">Dyella koreensis</name>
    <dbReference type="NCBI Taxonomy" id="311235"/>
    <lineage>
        <taxon>Bacteria</taxon>
        <taxon>Pseudomonadati</taxon>
        <taxon>Pseudomonadota</taxon>
        <taxon>Gammaproteobacteria</taxon>
        <taxon>Lysobacterales</taxon>
        <taxon>Rhodanobacteraceae</taxon>
        <taxon>Dyella</taxon>
    </lineage>
</organism>
<feature type="domain" description="Xaa-Pro dipeptidase N-terminal" evidence="9">
    <location>
        <begin position="8"/>
        <end position="154"/>
    </location>
</feature>
<evidence type="ECO:0000256" key="1">
    <source>
        <dbReference type="ARBA" id="ARBA00022670"/>
    </source>
</evidence>
<comment type="cofactor">
    <cofactor evidence="7">
        <name>Mn(2+)</name>
        <dbReference type="ChEBI" id="CHEBI:29035"/>
    </cofactor>
    <text evidence="7">Binds 2 manganese ions per subunit.</text>
</comment>